<keyword evidence="9" id="KW-1185">Reference proteome</keyword>
<dbReference type="Pfam" id="PF13583">
    <property type="entry name" value="Reprolysin_4"/>
    <property type="match status" value="1"/>
</dbReference>
<feature type="signal peptide" evidence="6">
    <location>
        <begin position="1"/>
        <end position="21"/>
    </location>
</feature>
<comment type="caution">
    <text evidence="8">The sequence shown here is derived from an EMBL/GenBank/DDBJ whole genome shotgun (WGS) entry which is preliminary data.</text>
</comment>
<proteinExistence type="predicted"/>
<feature type="chain" id="PRO_5046501014" description="Calx-beta domain-containing protein" evidence="6">
    <location>
        <begin position="22"/>
        <end position="673"/>
    </location>
</feature>
<feature type="domain" description="Calx-beta" evidence="7">
    <location>
        <begin position="507"/>
        <end position="612"/>
    </location>
</feature>
<keyword evidence="3" id="KW-0106">Calcium</keyword>
<dbReference type="InterPro" id="IPR038081">
    <property type="entry name" value="CalX-like_sf"/>
</dbReference>
<evidence type="ECO:0000256" key="3">
    <source>
        <dbReference type="ARBA" id="ARBA00022837"/>
    </source>
</evidence>
<dbReference type="SUPFAM" id="SSF141072">
    <property type="entry name" value="CalX-like"/>
    <property type="match status" value="3"/>
</dbReference>
<name>A0ABQ1UB15_9GAMM</name>
<dbReference type="SMART" id="SM00237">
    <property type="entry name" value="Calx_beta"/>
    <property type="match status" value="3"/>
</dbReference>
<dbReference type="Pfam" id="PF03160">
    <property type="entry name" value="Calx-beta"/>
    <property type="match status" value="3"/>
</dbReference>
<keyword evidence="2" id="KW-0677">Repeat</keyword>
<evidence type="ECO:0000256" key="6">
    <source>
        <dbReference type="SAM" id="SignalP"/>
    </source>
</evidence>
<feature type="domain" description="Calx-beta" evidence="7">
    <location>
        <begin position="284"/>
        <end position="382"/>
    </location>
</feature>
<dbReference type="PANTHER" id="PTHR11878:SF65">
    <property type="entry name" value="NA_CA-EXCHANGE PROTEIN, ISOFORM G"/>
    <property type="match status" value="1"/>
</dbReference>
<evidence type="ECO:0000256" key="1">
    <source>
        <dbReference type="ARBA" id="ARBA00022729"/>
    </source>
</evidence>
<keyword evidence="1 6" id="KW-0732">Signal</keyword>
<dbReference type="RefSeq" id="WP_188731833.1">
    <property type="nucleotide sequence ID" value="NZ_BMIT01000038.1"/>
</dbReference>
<evidence type="ECO:0000256" key="2">
    <source>
        <dbReference type="ARBA" id="ARBA00022737"/>
    </source>
</evidence>
<dbReference type="Gene3D" id="3.40.390.10">
    <property type="entry name" value="Collagenase (Catalytic Domain)"/>
    <property type="match status" value="1"/>
</dbReference>
<evidence type="ECO:0000256" key="4">
    <source>
        <dbReference type="ARBA" id="ARBA00023065"/>
    </source>
</evidence>
<organism evidence="8 9">
    <name type="scientific">Pseudoalteromonas gelatinilytica</name>
    <dbReference type="NCBI Taxonomy" id="1703256"/>
    <lineage>
        <taxon>Bacteria</taxon>
        <taxon>Pseudomonadati</taxon>
        <taxon>Pseudomonadota</taxon>
        <taxon>Gammaproteobacteria</taxon>
        <taxon>Alteromonadales</taxon>
        <taxon>Pseudoalteromonadaceae</taxon>
        <taxon>Pseudoalteromonas</taxon>
    </lineage>
</organism>
<dbReference type="InterPro" id="IPR051171">
    <property type="entry name" value="CaCA"/>
</dbReference>
<protein>
    <recommendedName>
        <fullName evidence="7">Calx-beta domain-containing protein</fullName>
    </recommendedName>
</protein>
<dbReference type="InterPro" id="IPR003644">
    <property type="entry name" value="Calx_beta"/>
</dbReference>
<keyword evidence="4" id="KW-0406">Ion transport</keyword>
<evidence type="ECO:0000313" key="9">
    <source>
        <dbReference type="Proteomes" id="UP000638462"/>
    </source>
</evidence>
<feature type="compositionally biased region" description="Polar residues" evidence="5">
    <location>
        <begin position="629"/>
        <end position="649"/>
    </location>
</feature>
<feature type="region of interest" description="Disordered" evidence="5">
    <location>
        <begin position="628"/>
        <end position="649"/>
    </location>
</feature>
<dbReference type="InterPro" id="IPR024079">
    <property type="entry name" value="MetalloPept_cat_dom_sf"/>
</dbReference>
<dbReference type="EMBL" id="BMIT01000038">
    <property type="protein sequence ID" value="GGF14845.1"/>
    <property type="molecule type" value="Genomic_DNA"/>
</dbReference>
<evidence type="ECO:0000259" key="7">
    <source>
        <dbReference type="SMART" id="SM00237"/>
    </source>
</evidence>
<feature type="domain" description="Calx-beta" evidence="7">
    <location>
        <begin position="395"/>
        <end position="494"/>
    </location>
</feature>
<evidence type="ECO:0000256" key="5">
    <source>
        <dbReference type="SAM" id="MobiDB-lite"/>
    </source>
</evidence>
<reference evidence="9" key="1">
    <citation type="journal article" date="2019" name="Int. J. Syst. Evol. Microbiol.">
        <title>The Global Catalogue of Microorganisms (GCM) 10K type strain sequencing project: providing services to taxonomists for standard genome sequencing and annotation.</title>
        <authorList>
            <consortium name="The Broad Institute Genomics Platform"/>
            <consortium name="The Broad Institute Genome Sequencing Center for Infectious Disease"/>
            <person name="Wu L."/>
            <person name="Ma J."/>
        </authorList>
    </citation>
    <scope>NUCLEOTIDE SEQUENCE [LARGE SCALE GENOMIC DNA]</scope>
    <source>
        <strain evidence="9">CGMCC 1.15394</strain>
    </source>
</reference>
<sequence length="673" mass="71013">MKKSVFNLSLFAALTASNVNASVNDVRAISVNEVHVQNLPKYAYTRSFNTTSLGNENSSGAIADVVVFYQPSYFAKHGEYEATRRVEKWFELANKTYRTHGYDYQLAIKDIVPVESIADDVPYQDVVDEDGNIVQDGADYLFSLAALNEGNPEYSIYQEKWKADLVVYVREQRPEDTVLGLGSIGGEYASVLDDNSEPTMYTALAHEVGHSLGMNHEEAKAYVGPEYARATTCGGNYTLMYSASPMAKTLHHYSSPELSSGGEACGNESTANNARVLEENFVATTQRRAGVEALGVVSFTETAFSGNEEDGVVITLQRDGDLSQAASVKLFAKSDTAEWGVDFVDAYVLAEFEPGAATAEVSYPIVKDGESESTESFSVTMKYAYKLSVGDVNSATVNVADGAQTGTAGMFSVTGPSELNEGDSGVYVVTRVGGTGEAVVNVSAVAGSAVAGSDYVALNEQLVFAEGEVEKSVTLVTVDDQKSETKESLTVEIYSPSDTAEYDVKSVDVGVIDNDDVVEPDAGSFALSASATSVSEAAGSVTLTVTRSGSSEGTAVVRVYTVAGTAIAGTDFTALDQELTFADGETEKTLILQILDDSDDESGNASFDVVLEGAGVEVTTSTVTITLTDNDNASSGGDTAGNTGSEKSGGSTGLMFILLSGVALLRGSRDFPL</sequence>
<dbReference type="Gene3D" id="2.60.40.2030">
    <property type="match status" value="3"/>
</dbReference>
<accession>A0ABQ1UB15</accession>
<evidence type="ECO:0000313" key="8">
    <source>
        <dbReference type="EMBL" id="GGF14845.1"/>
    </source>
</evidence>
<dbReference type="Proteomes" id="UP000638462">
    <property type="component" value="Unassembled WGS sequence"/>
</dbReference>
<gene>
    <name evidence="8" type="ORF">GCM10008027_44560</name>
</gene>
<dbReference type="PANTHER" id="PTHR11878">
    <property type="entry name" value="SODIUM/CALCIUM EXCHANGER"/>
    <property type="match status" value="1"/>
</dbReference>
<keyword evidence="4" id="KW-0813">Transport</keyword>
<dbReference type="SUPFAM" id="SSF55486">
    <property type="entry name" value="Metalloproteases ('zincins'), catalytic domain"/>
    <property type="match status" value="1"/>
</dbReference>